<dbReference type="CDD" id="cd00537">
    <property type="entry name" value="MTHFR"/>
    <property type="match status" value="1"/>
</dbReference>
<evidence type="ECO:0000256" key="2">
    <source>
        <dbReference type="ARBA" id="ARBA00004777"/>
    </source>
</evidence>
<comment type="similarity">
    <text evidence="3 12">Belongs to the methylenetetrahydrofolate reductase family.</text>
</comment>
<evidence type="ECO:0000256" key="6">
    <source>
        <dbReference type="ARBA" id="ARBA00022827"/>
    </source>
</evidence>
<evidence type="ECO:0000256" key="7">
    <source>
        <dbReference type="ARBA" id="ARBA00023002"/>
    </source>
</evidence>
<sequence length="290" mass="31809">MKVNRLFDQHQVISFELFPPRRKTPDEDFDRIAGTMDAISALGPDFVSVTFGAGGSRRQNGTLELASLIKKRYGIESVAHLPAAQLDAQAVDTLLGEFKAAGVENILALRGDIPKNGRLSDDFPHASDLIRHIHAVGDFNVIGACYPECHPESPDLATDIHFLKQKVDAGCSQLISQLFFDNECFYEFVAQCREAGITVPIEAGIMPVLNQHQIERMATMSGVTLPKKFTSMMARYADNPVAMRDAGIAYAIDQIVDLLVHGVDGIHIYTMDNPTVASRIVQATKTLVRA</sequence>
<evidence type="ECO:0000256" key="11">
    <source>
        <dbReference type="ARBA" id="ARBA00048628"/>
    </source>
</evidence>
<organism evidence="13 14">
    <name type="scientific">Lacticaseibacillus mingshuiensis</name>
    <dbReference type="NCBI Taxonomy" id="2799574"/>
    <lineage>
        <taxon>Bacteria</taxon>
        <taxon>Bacillati</taxon>
        <taxon>Bacillota</taxon>
        <taxon>Bacilli</taxon>
        <taxon>Lactobacillales</taxon>
        <taxon>Lactobacillaceae</taxon>
        <taxon>Lacticaseibacillus</taxon>
    </lineage>
</organism>
<comment type="catalytic activity">
    <reaction evidence="11">
        <text>(6S)-5-methyl-5,6,7,8-tetrahydrofolate + NAD(+) = (6R)-5,10-methylene-5,6,7,8-tetrahydrofolate + NADH + H(+)</text>
        <dbReference type="Rhea" id="RHEA:19821"/>
        <dbReference type="ChEBI" id="CHEBI:15378"/>
        <dbReference type="ChEBI" id="CHEBI:15636"/>
        <dbReference type="ChEBI" id="CHEBI:18608"/>
        <dbReference type="ChEBI" id="CHEBI:57540"/>
        <dbReference type="ChEBI" id="CHEBI:57945"/>
        <dbReference type="EC" id="1.5.1.54"/>
    </reaction>
    <physiologicalReaction direction="right-to-left" evidence="11">
        <dbReference type="Rhea" id="RHEA:19823"/>
    </physiologicalReaction>
</comment>
<evidence type="ECO:0000313" key="13">
    <source>
        <dbReference type="EMBL" id="MFD1430305.1"/>
    </source>
</evidence>
<dbReference type="EC" id="1.5.1.54" evidence="12"/>
<name>A0ABW4CKM2_9LACO</name>
<protein>
    <recommendedName>
        <fullName evidence="12">Methylenetetrahydrofolate reductase</fullName>
        <ecNumber evidence="12">1.5.1.54</ecNumber>
    </recommendedName>
</protein>
<evidence type="ECO:0000313" key="14">
    <source>
        <dbReference type="Proteomes" id="UP001597196"/>
    </source>
</evidence>
<evidence type="ECO:0000256" key="5">
    <source>
        <dbReference type="ARBA" id="ARBA00022630"/>
    </source>
</evidence>
<evidence type="ECO:0000256" key="4">
    <source>
        <dbReference type="ARBA" id="ARBA00022605"/>
    </source>
</evidence>
<dbReference type="EMBL" id="JBHTOC010000011">
    <property type="protein sequence ID" value="MFD1430305.1"/>
    <property type="molecule type" value="Genomic_DNA"/>
</dbReference>
<keyword evidence="5 12" id="KW-0285">Flavoprotein</keyword>
<dbReference type="InterPro" id="IPR029041">
    <property type="entry name" value="FAD-linked_oxidoreductase-like"/>
</dbReference>
<dbReference type="Proteomes" id="UP001597196">
    <property type="component" value="Unassembled WGS sequence"/>
</dbReference>
<dbReference type="SUPFAM" id="SSF51730">
    <property type="entry name" value="FAD-linked oxidoreductase"/>
    <property type="match status" value="1"/>
</dbReference>
<comment type="cofactor">
    <cofactor evidence="1 12">
        <name>FAD</name>
        <dbReference type="ChEBI" id="CHEBI:57692"/>
    </cofactor>
</comment>
<gene>
    <name evidence="13" type="primary">metF</name>
    <name evidence="13" type="ORF">ACFQ4P_08600</name>
</gene>
<evidence type="ECO:0000256" key="12">
    <source>
        <dbReference type="RuleBase" id="RU003862"/>
    </source>
</evidence>
<dbReference type="Pfam" id="PF02219">
    <property type="entry name" value="MTHFR"/>
    <property type="match status" value="1"/>
</dbReference>
<dbReference type="GO" id="GO:0004489">
    <property type="term" value="F:methylenetetrahydrofolate reductase [NAD(P)H] activity"/>
    <property type="evidence" value="ECO:0007669"/>
    <property type="project" value="UniProtKB-EC"/>
</dbReference>
<evidence type="ECO:0000256" key="3">
    <source>
        <dbReference type="ARBA" id="ARBA00006743"/>
    </source>
</evidence>
<dbReference type="InterPro" id="IPR003171">
    <property type="entry name" value="Mehydrof_redctse-like"/>
</dbReference>
<comment type="caution">
    <text evidence="13">The sequence shown here is derived from an EMBL/GenBank/DDBJ whole genome shotgun (WGS) entry which is preliminary data.</text>
</comment>
<evidence type="ECO:0000256" key="1">
    <source>
        <dbReference type="ARBA" id="ARBA00001974"/>
    </source>
</evidence>
<keyword evidence="6 12" id="KW-0274">FAD</keyword>
<proteinExistence type="inferred from homology"/>
<accession>A0ABW4CKM2</accession>
<keyword evidence="9" id="KW-0486">Methionine biosynthesis</keyword>
<keyword evidence="8" id="KW-0520">NAD</keyword>
<reference evidence="14" key="1">
    <citation type="journal article" date="2019" name="Int. J. Syst. Evol. Microbiol.">
        <title>The Global Catalogue of Microorganisms (GCM) 10K type strain sequencing project: providing services to taxonomists for standard genome sequencing and annotation.</title>
        <authorList>
            <consortium name="The Broad Institute Genomics Platform"/>
            <consortium name="The Broad Institute Genome Sequencing Center for Infectious Disease"/>
            <person name="Wu L."/>
            <person name="Ma J."/>
        </authorList>
    </citation>
    <scope>NUCLEOTIDE SEQUENCE [LARGE SCALE GENOMIC DNA]</scope>
    <source>
        <strain evidence="14">CCM 8980</strain>
    </source>
</reference>
<keyword evidence="4" id="KW-0028">Amino-acid biosynthesis</keyword>
<dbReference type="RefSeq" id="WP_203626620.1">
    <property type="nucleotide sequence ID" value="NZ_BOLQ01000006.1"/>
</dbReference>
<comment type="pathway">
    <text evidence="10">Amino-acid biosynthesis; L-methionine biosynthesis via de novo pathway.</text>
</comment>
<dbReference type="PANTHER" id="PTHR45754:SF3">
    <property type="entry name" value="METHYLENETETRAHYDROFOLATE REDUCTASE (NADPH)"/>
    <property type="match status" value="1"/>
</dbReference>
<keyword evidence="14" id="KW-1185">Reference proteome</keyword>
<evidence type="ECO:0000256" key="8">
    <source>
        <dbReference type="ARBA" id="ARBA00023027"/>
    </source>
</evidence>
<dbReference type="NCBIfam" id="TIGR00676">
    <property type="entry name" value="fadh2"/>
    <property type="match status" value="1"/>
</dbReference>
<keyword evidence="7 12" id="KW-0560">Oxidoreductase</keyword>
<comment type="pathway">
    <text evidence="2 12">One-carbon metabolism; tetrahydrofolate interconversion.</text>
</comment>
<dbReference type="InterPro" id="IPR004620">
    <property type="entry name" value="MTHF_reductase_bac"/>
</dbReference>
<dbReference type="PANTHER" id="PTHR45754">
    <property type="entry name" value="METHYLENETETRAHYDROFOLATE REDUCTASE"/>
    <property type="match status" value="1"/>
</dbReference>
<dbReference type="Gene3D" id="3.20.20.220">
    <property type="match status" value="1"/>
</dbReference>
<evidence type="ECO:0000256" key="10">
    <source>
        <dbReference type="ARBA" id="ARBA00034478"/>
    </source>
</evidence>
<evidence type="ECO:0000256" key="9">
    <source>
        <dbReference type="ARBA" id="ARBA00023167"/>
    </source>
</evidence>